<reference evidence="2" key="1">
    <citation type="submission" date="2020-08" db="EMBL/GenBank/DDBJ databases">
        <title>Ramlibacter sp. USB13 16S ribosomal RNA gene genome sequencing and assembly.</title>
        <authorList>
            <person name="Kang M."/>
        </authorList>
    </citation>
    <scope>NUCLEOTIDE SEQUENCE</scope>
    <source>
        <strain evidence="2">USB13</strain>
    </source>
</reference>
<dbReference type="InterPro" id="IPR000073">
    <property type="entry name" value="AB_hydrolase_1"/>
</dbReference>
<proteinExistence type="predicted"/>
<evidence type="ECO:0000313" key="3">
    <source>
        <dbReference type="Proteomes" id="UP000608513"/>
    </source>
</evidence>
<dbReference type="Proteomes" id="UP000608513">
    <property type="component" value="Unassembled WGS sequence"/>
</dbReference>
<protein>
    <submittedName>
        <fullName evidence="2">Alpha/beta hydrolase</fullName>
    </submittedName>
</protein>
<evidence type="ECO:0000313" key="2">
    <source>
        <dbReference type="EMBL" id="MBC5785554.1"/>
    </source>
</evidence>
<keyword evidence="3" id="KW-1185">Reference proteome</keyword>
<sequence>MHLLLALLLIVVAALAAFALLTAVVASRITKAFPPEGGFLELGGERIHYRSLGTGPALVMVHGLAGQMKNFDYLPLEALAQRWRVILVDRPGSGRSPRADATKCGVAAQGRLIADFIRALRLPQPPLLVGHSLGGAIALSAALQDPEAIAGLALIAPLTHQVRDVAEPFRPLAVRRAWLRRSIAWTLAVPVGILTMRKAVRAVFAPEPAPDDFGVRGGGMLGLRPSAFCAASEDMIALEDDLPFQQKRYGELRLPVRVLYGEGDAVLDWRAQGEGLCAQVPQAQLTVVPGGHMLPVTQPAATAAWLEEAARASLR</sequence>
<dbReference type="Gene3D" id="3.40.50.1820">
    <property type="entry name" value="alpha/beta hydrolase"/>
    <property type="match status" value="1"/>
</dbReference>
<dbReference type="RefSeq" id="WP_187078301.1">
    <property type="nucleotide sequence ID" value="NZ_JACORT010000011.1"/>
</dbReference>
<dbReference type="Pfam" id="PF00561">
    <property type="entry name" value="Abhydrolase_1"/>
    <property type="match status" value="1"/>
</dbReference>
<dbReference type="AlphaFoldDB" id="A0A923MWR4"/>
<dbReference type="PANTHER" id="PTHR43689">
    <property type="entry name" value="HYDROLASE"/>
    <property type="match status" value="1"/>
</dbReference>
<dbReference type="GO" id="GO:0016787">
    <property type="term" value="F:hydrolase activity"/>
    <property type="evidence" value="ECO:0007669"/>
    <property type="project" value="UniProtKB-KW"/>
</dbReference>
<dbReference type="PRINTS" id="PR00111">
    <property type="entry name" value="ABHYDROLASE"/>
</dbReference>
<comment type="caution">
    <text evidence="2">The sequence shown here is derived from an EMBL/GenBank/DDBJ whole genome shotgun (WGS) entry which is preliminary data.</text>
</comment>
<dbReference type="InterPro" id="IPR029058">
    <property type="entry name" value="AB_hydrolase_fold"/>
</dbReference>
<accession>A0A923MWR4</accession>
<dbReference type="EMBL" id="JACORT010000011">
    <property type="protein sequence ID" value="MBC5785554.1"/>
    <property type="molecule type" value="Genomic_DNA"/>
</dbReference>
<evidence type="ECO:0000259" key="1">
    <source>
        <dbReference type="Pfam" id="PF00561"/>
    </source>
</evidence>
<organism evidence="2 3">
    <name type="scientific">Ramlibacter cellulosilyticus</name>
    <dbReference type="NCBI Taxonomy" id="2764187"/>
    <lineage>
        <taxon>Bacteria</taxon>
        <taxon>Pseudomonadati</taxon>
        <taxon>Pseudomonadota</taxon>
        <taxon>Betaproteobacteria</taxon>
        <taxon>Burkholderiales</taxon>
        <taxon>Comamonadaceae</taxon>
        <taxon>Ramlibacter</taxon>
    </lineage>
</organism>
<feature type="domain" description="AB hydrolase-1" evidence="1">
    <location>
        <begin position="56"/>
        <end position="295"/>
    </location>
</feature>
<gene>
    <name evidence="2" type="ORF">H8N03_21620</name>
</gene>
<dbReference type="SUPFAM" id="SSF53474">
    <property type="entry name" value="alpha/beta-Hydrolases"/>
    <property type="match status" value="1"/>
</dbReference>
<name>A0A923MWR4_9BURK</name>
<keyword evidence="2" id="KW-0378">Hydrolase</keyword>
<dbReference type="PANTHER" id="PTHR43689:SF8">
    <property type="entry name" value="ALPHA_BETA-HYDROLASES SUPERFAMILY PROTEIN"/>
    <property type="match status" value="1"/>
</dbReference>